<evidence type="ECO:0000256" key="1">
    <source>
        <dbReference type="ARBA" id="ARBA00022679"/>
    </source>
</evidence>
<dbReference type="Proteomes" id="UP000677611">
    <property type="component" value="Unassembled WGS sequence"/>
</dbReference>
<dbReference type="CDD" id="cd05403">
    <property type="entry name" value="NT_KNTase_like"/>
    <property type="match status" value="1"/>
</dbReference>
<dbReference type="InterPro" id="IPR002934">
    <property type="entry name" value="Polymerase_NTP_transf_dom"/>
</dbReference>
<comment type="caution">
    <text evidence="4">The sequence shown here is derived from an EMBL/GenBank/DDBJ whole genome shotgun (WGS) entry which is preliminary data.</text>
</comment>
<feature type="domain" description="Polymerase nucleotidyl transferase" evidence="2">
    <location>
        <begin position="33"/>
        <end position="78"/>
    </location>
</feature>
<sequence>MKGVVKQELPEEVTSLMEQYVMGLQDIFLNEKLIGVYVYGSIALGAFHLGTSDVDFVTVTRETVSEFEKLQISDLHKKLSKNKLGGRMDGMYIPLADLGKNNQEIEQYVYCADGKVNVGHWDVNAVTWWTLKNHGITVTGEEASELPFEVSWNRVVETMKYNVEQYWGEKASRTYLFLIEEWVESAVVTMGRILYTLEHKTIVSKDEGLQYMMKSSTDKWMPLLQEVERIRHNKGKKRTISIWKRADMTKKYLLSGIEECRKKWEG</sequence>
<evidence type="ECO:0000313" key="5">
    <source>
        <dbReference type="Proteomes" id="UP000677611"/>
    </source>
</evidence>
<keyword evidence="5" id="KW-1185">Reference proteome</keyword>
<evidence type="ECO:0000313" key="4">
    <source>
        <dbReference type="EMBL" id="MBO1623706.1"/>
    </source>
</evidence>
<dbReference type="Pfam" id="PF13427">
    <property type="entry name" value="AadA_C"/>
    <property type="match status" value="1"/>
</dbReference>
<dbReference type="Gene3D" id="3.30.460.10">
    <property type="entry name" value="Beta Polymerase, domain 2"/>
    <property type="match status" value="1"/>
</dbReference>
<evidence type="ECO:0000259" key="2">
    <source>
        <dbReference type="Pfam" id="PF01909"/>
    </source>
</evidence>
<keyword evidence="1" id="KW-0808">Transferase</keyword>
<dbReference type="InterPro" id="IPR025184">
    <property type="entry name" value="AadA_C"/>
</dbReference>
<dbReference type="EMBL" id="JAGDQJ010000001">
    <property type="protein sequence ID" value="MBO1623706.1"/>
    <property type="molecule type" value="Genomic_DNA"/>
</dbReference>
<dbReference type="Pfam" id="PF01909">
    <property type="entry name" value="NTP_transf_2"/>
    <property type="match status" value="1"/>
</dbReference>
<proteinExistence type="predicted"/>
<accession>A0ABS3NS05</accession>
<dbReference type="SUPFAM" id="SSF81301">
    <property type="entry name" value="Nucleotidyltransferase"/>
    <property type="match status" value="1"/>
</dbReference>
<name>A0ABS3NS05_9BACI</name>
<reference evidence="4 5" key="1">
    <citation type="submission" date="2021-03" db="EMBL/GenBank/DDBJ databases">
        <title>Identification of novel Bacillus strains.</title>
        <authorList>
            <person name="Xiao Z."/>
            <person name="Li Y."/>
            <person name="Shen J."/>
        </authorList>
    </citation>
    <scope>NUCLEOTIDE SEQUENCE [LARGE SCALE GENOMIC DNA]</scope>
    <source>
        <strain evidence="4 5">SY8</strain>
    </source>
</reference>
<gene>
    <name evidence="4" type="ORF">J4P90_00325</name>
</gene>
<dbReference type="InterPro" id="IPR043519">
    <property type="entry name" value="NT_sf"/>
</dbReference>
<feature type="domain" description="Adenylyltransferase AadA C-terminal" evidence="3">
    <location>
        <begin position="186"/>
        <end position="237"/>
    </location>
</feature>
<evidence type="ECO:0000259" key="3">
    <source>
        <dbReference type="Pfam" id="PF13427"/>
    </source>
</evidence>
<protein>
    <submittedName>
        <fullName evidence="4">DUF4111 domain-containing protein</fullName>
    </submittedName>
</protein>
<organism evidence="4 5">
    <name type="scientific">Bacillus arachidis</name>
    <dbReference type="NCBI Taxonomy" id="2819290"/>
    <lineage>
        <taxon>Bacteria</taxon>
        <taxon>Bacillati</taxon>
        <taxon>Bacillota</taxon>
        <taxon>Bacilli</taxon>
        <taxon>Bacillales</taxon>
        <taxon>Bacillaceae</taxon>
        <taxon>Bacillus</taxon>
    </lineage>
</organism>